<proteinExistence type="predicted"/>
<reference evidence="3 4" key="1">
    <citation type="journal article" date="2019" name="Int. J. Syst. Evol. Microbiol.">
        <title>The Global Catalogue of Microorganisms (GCM) 10K type strain sequencing project: providing services to taxonomists for standard genome sequencing and annotation.</title>
        <authorList>
            <consortium name="The Broad Institute Genomics Platform"/>
            <consortium name="The Broad Institute Genome Sequencing Center for Infectious Disease"/>
            <person name="Wu L."/>
            <person name="Ma J."/>
        </authorList>
    </citation>
    <scope>NUCLEOTIDE SEQUENCE [LARGE SCALE GENOMIC DNA]</scope>
    <source>
        <strain evidence="3 4">JCM 16374</strain>
    </source>
</reference>
<organism evidence="3 4">
    <name type="scientific">Streptomyces lunalinharesii</name>
    <dbReference type="NCBI Taxonomy" id="333384"/>
    <lineage>
        <taxon>Bacteria</taxon>
        <taxon>Bacillati</taxon>
        <taxon>Actinomycetota</taxon>
        <taxon>Actinomycetes</taxon>
        <taxon>Kitasatosporales</taxon>
        <taxon>Streptomycetaceae</taxon>
        <taxon>Streptomyces</taxon>
    </lineage>
</organism>
<accession>A0ABN3RXI0</accession>
<feature type="domain" description="Peptidase M24" evidence="2">
    <location>
        <begin position="18"/>
        <end position="163"/>
    </location>
</feature>
<dbReference type="Gene3D" id="3.90.230.10">
    <property type="entry name" value="Creatinase/methionine aminopeptidase superfamily"/>
    <property type="match status" value="1"/>
</dbReference>
<keyword evidence="4" id="KW-1185">Reference proteome</keyword>
<protein>
    <submittedName>
        <fullName evidence="3">M24 family metallopeptidase</fullName>
    </submittedName>
</protein>
<name>A0ABN3RXI0_9ACTN</name>
<evidence type="ECO:0000256" key="1">
    <source>
        <dbReference type="SAM" id="MobiDB-lite"/>
    </source>
</evidence>
<dbReference type="RefSeq" id="WP_344576444.1">
    <property type="nucleotide sequence ID" value="NZ_BAAARK010000009.1"/>
</dbReference>
<dbReference type="InterPro" id="IPR000994">
    <property type="entry name" value="Pept_M24"/>
</dbReference>
<dbReference type="InterPro" id="IPR036005">
    <property type="entry name" value="Creatinase/aminopeptidase-like"/>
</dbReference>
<dbReference type="Pfam" id="PF00557">
    <property type="entry name" value="Peptidase_M24"/>
    <property type="match status" value="1"/>
</dbReference>
<evidence type="ECO:0000259" key="2">
    <source>
        <dbReference type="Pfam" id="PF00557"/>
    </source>
</evidence>
<comment type="caution">
    <text evidence="3">The sequence shown here is derived from an EMBL/GenBank/DDBJ whole genome shotgun (WGS) entry which is preliminary data.</text>
</comment>
<gene>
    <name evidence="3" type="ORF">GCM10009864_34080</name>
</gene>
<feature type="region of interest" description="Disordered" evidence="1">
    <location>
        <begin position="175"/>
        <end position="194"/>
    </location>
</feature>
<dbReference type="EMBL" id="BAAARK010000009">
    <property type="protein sequence ID" value="GAA2663189.1"/>
    <property type="molecule type" value="Genomic_DNA"/>
</dbReference>
<dbReference type="SUPFAM" id="SSF55920">
    <property type="entry name" value="Creatinase/aminopeptidase"/>
    <property type="match status" value="1"/>
</dbReference>
<sequence>MAVPDRMDEQLRALGLVEAQRTAQALFTEVVARGLVAPGRSERAAGDRIGQLAGERFGTAPRHRGCIVRSGPHAALPYGEERPDRVIGEDDLAVVDLGPLLGASETDFARTVVLGDDPANKRLHEDLPKVFAAGREAFHADSALTAGQLHAEVKAQAAKAGWALGGWHAGRLVGTPSAPNAPGTPADAYLAPGNDRPLRRTVQGGWRAHWILEIHLIDEHHGFGGSYKQLLDLV</sequence>
<dbReference type="Proteomes" id="UP001500994">
    <property type="component" value="Unassembled WGS sequence"/>
</dbReference>
<evidence type="ECO:0000313" key="3">
    <source>
        <dbReference type="EMBL" id="GAA2663189.1"/>
    </source>
</evidence>
<evidence type="ECO:0000313" key="4">
    <source>
        <dbReference type="Proteomes" id="UP001500994"/>
    </source>
</evidence>